<feature type="chain" id="PRO_5047366847" evidence="1">
    <location>
        <begin position="21"/>
        <end position="526"/>
    </location>
</feature>
<keyword evidence="3" id="KW-1185">Reference proteome</keyword>
<comment type="caution">
    <text evidence="2">The sequence shown here is derived from an EMBL/GenBank/DDBJ whole genome shotgun (WGS) entry which is preliminary data.</text>
</comment>
<evidence type="ECO:0000256" key="1">
    <source>
        <dbReference type="SAM" id="SignalP"/>
    </source>
</evidence>
<accession>A0ABQ7HZU0</accession>
<keyword evidence="1" id="KW-0732">Signal</keyword>
<name>A0ABQ7HZU0_9MICR</name>
<evidence type="ECO:0000313" key="3">
    <source>
        <dbReference type="Proteomes" id="UP001516464"/>
    </source>
</evidence>
<organism evidence="2 3">
    <name type="scientific">Astathelohania contejeani</name>
    <dbReference type="NCBI Taxonomy" id="164912"/>
    <lineage>
        <taxon>Eukaryota</taxon>
        <taxon>Fungi</taxon>
        <taxon>Fungi incertae sedis</taxon>
        <taxon>Microsporidia</taxon>
        <taxon>Astathelohaniidae</taxon>
        <taxon>Astathelohania</taxon>
    </lineage>
</organism>
<dbReference type="EMBL" id="SBIQ01000064">
    <property type="protein sequence ID" value="KAF7683667.1"/>
    <property type="molecule type" value="Genomic_DNA"/>
</dbReference>
<sequence>MINLLMIILIKKNLTSYATSYSKNNNYYNDEMSYYESLINKATINNSLNLEFIYKIIDENFKIHGNHITDISDFQLKDDNIQYLENSNYSIEYEETRLDLDQDINNIGRYLYDSSGKNYENDRQNNNIKECIGSSMIPIYQENKLETLNLDHMEYINIRALDNELLGNSINLFNKCMIHIKKFVKIVKGSTNLIKNTLNYIEILALMNKYINDQLDSPSQYNELIRLYKEKSNNIISKFNGFIFLILPEFLSLLILIQEENFIIKSEFNIPFIFLLELMFAIYDCKNKIKLEKGGKYKTNKSYVYYHSPILIERKGKLRKIVLMMLDTFSDTNSYKELYIEITKLEILLEKRLSVKNLELIEKNIKICHLLFNVFFQLDTSSHSQIKNNIANIAIEIPRFEISYHTHSFYISVVYDYFYKIDIKHILLAYVKLQNNYKLIRKGNNFKRKTRYGLITTLQSKIANMYATGCYKNTIHYKTIEQILLDFFFLHDGYTTIRFDTLMLYGYRARNNILYRVNYIRKKLES</sequence>
<reference evidence="2 3" key="1">
    <citation type="submission" date="2019-01" db="EMBL/GenBank/DDBJ databases">
        <title>Genomes sequencing and comparative genomics of infectious freshwater microsporidia, Cucumispora dikerogammari and Thelohania contejeani.</title>
        <authorList>
            <person name="Cormier A."/>
            <person name="Giraud I."/>
            <person name="Wattier R."/>
            <person name="Teixeira M."/>
            <person name="Grandjean F."/>
            <person name="Rigaud T."/>
            <person name="Cordaux R."/>
        </authorList>
    </citation>
    <scope>NUCLEOTIDE SEQUENCE [LARGE SCALE GENOMIC DNA]</scope>
    <source>
        <strain evidence="2">T1</strain>
        <tissue evidence="2">Spores</tissue>
    </source>
</reference>
<gene>
    <name evidence="2" type="ORF">TCON_1125</name>
</gene>
<proteinExistence type="predicted"/>
<dbReference type="Proteomes" id="UP001516464">
    <property type="component" value="Unassembled WGS sequence"/>
</dbReference>
<evidence type="ECO:0000313" key="2">
    <source>
        <dbReference type="EMBL" id="KAF7683667.1"/>
    </source>
</evidence>
<protein>
    <submittedName>
        <fullName evidence="2">Uncharacterized protein</fullName>
    </submittedName>
</protein>
<feature type="signal peptide" evidence="1">
    <location>
        <begin position="1"/>
        <end position="20"/>
    </location>
</feature>